<dbReference type="Proteomes" id="UP001189624">
    <property type="component" value="Chromosome 4"/>
</dbReference>
<reference evidence="1" key="1">
    <citation type="submission" date="2023-10" db="EMBL/GenBank/DDBJ databases">
        <authorList>
            <person name="Domelevo Entfellner J.-B."/>
        </authorList>
    </citation>
    <scope>NUCLEOTIDE SEQUENCE</scope>
</reference>
<protein>
    <submittedName>
        <fullName evidence="1">Uncharacterized protein</fullName>
    </submittedName>
</protein>
<accession>A0AA86SIH8</accession>
<keyword evidence="2" id="KW-1185">Reference proteome</keyword>
<gene>
    <name evidence="1" type="ORF">AYBTSS11_LOCUS14468</name>
</gene>
<dbReference type="AlphaFoldDB" id="A0AA86SIH8"/>
<dbReference type="Gramene" id="rna-AYBTSS11_LOCUS14468">
    <property type="protein sequence ID" value="CAJ1950851.1"/>
    <property type="gene ID" value="gene-AYBTSS11_LOCUS14468"/>
</dbReference>
<organism evidence="1 2">
    <name type="scientific">Sphenostylis stenocarpa</name>
    <dbReference type="NCBI Taxonomy" id="92480"/>
    <lineage>
        <taxon>Eukaryota</taxon>
        <taxon>Viridiplantae</taxon>
        <taxon>Streptophyta</taxon>
        <taxon>Embryophyta</taxon>
        <taxon>Tracheophyta</taxon>
        <taxon>Spermatophyta</taxon>
        <taxon>Magnoliopsida</taxon>
        <taxon>eudicotyledons</taxon>
        <taxon>Gunneridae</taxon>
        <taxon>Pentapetalae</taxon>
        <taxon>rosids</taxon>
        <taxon>fabids</taxon>
        <taxon>Fabales</taxon>
        <taxon>Fabaceae</taxon>
        <taxon>Papilionoideae</taxon>
        <taxon>50 kb inversion clade</taxon>
        <taxon>NPAAA clade</taxon>
        <taxon>indigoferoid/millettioid clade</taxon>
        <taxon>Phaseoleae</taxon>
        <taxon>Sphenostylis</taxon>
    </lineage>
</organism>
<evidence type="ECO:0000313" key="1">
    <source>
        <dbReference type="EMBL" id="CAJ1950851.1"/>
    </source>
</evidence>
<name>A0AA86SIH8_9FABA</name>
<evidence type="ECO:0000313" key="2">
    <source>
        <dbReference type="Proteomes" id="UP001189624"/>
    </source>
</evidence>
<dbReference type="EMBL" id="OY731401">
    <property type="protein sequence ID" value="CAJ1950851.1"/>
    <property type="molecule type" value="Genomic_DNA"/>
</dbReference>
<proteinExistence type="predicted"/>
<sequence>MASWRYIFCAVEYLYKKLGALHVPFLASKAHFINHFPFVSTIRQQRYVSCNTS</sequence>